<evidence type="ECO:0000256" key="2">
    <source>
        <dbReference type="SAM" id="Phobius"/>
    </source>
</evidence>
<sequence length="116" mass="12440">MTSALLDRHPADRTPSAMTAAMTPAMNTDSGRRRVPHRGRRWAAPLGALLAVALLIGFVAAGASRMVEVTAPDRAPAAALATATHHHRPAGYGASLWPLGFTVHWNDGTDETHLWW</sequence>
<dbReference type="Proteomes" id="UP000523079">
    <property type="component" value="Unassembled WGS sequence"/>
</dbReference>
<organism evidence="3 4">
    <name type="scientific">Microlunatus kandeliicorticis</name>
    <dbReference type="NCBI Taxonomy" id="1759536"/>
    <lineage>
        <taxon>Bacteria</taxon>
        <taxon>Bacillati</taxon>
        <taxon>Actinomycetota</taxon>
        <taxon>Actinomycetes</taxon>
        <taxon>Propionibacteriales</taxon>
        <taxon>Propionibacteriaceae</taxon>
        <taxon>Microlunatus</taxon>
    </lineage>
</organism>
<gene>
    <name evidence="3" type="ORF">FHX74_002181</name>
</gene>
<accession>A0A7W3P643</accession>
<comment type="caution">
    <text evidence="3">The sequence shown here is derived from an EMBL/GenBank/DDBJ whole genome shotgun (WGS) entry which is preliminary data.</text>
</comment>
<keyword evidence="2" id="KW-1133">Transmembrane helix</keyword>
<evidence type="ECO:0000313" key="3">
    <source>
        <dbReference type="EMBL" id="MBA8794562.1"/>
    </source>
</evidence>
<feature type="compositionally biased region" description="Basic and acidic residues" evidence="1">
    <location>
        <begin position="1"/>
        <end position="12"/>
    </location>
</feature>
<proteinExistence type="predicted"/>
<keyword evidence="2" id="KW-0812">Transmembrane</keyword>
<evidence type="ECO:0000256" key="1">
    <source>
        <dbReference type="SAM" id="MobiDB-lite"/>
    </source>
</evidence>
<dbReference type="RefSeq" id="WP_182560119.1">
    <property type="nucleotide sequence ID" value="NZ_JACGWT010000003.1"/>
</dbReference>
<feature type="region of interest" description="Disordered" evidence="1">
    <location>
        <begin position="1"/>
        <end position="36"/>
    </location>
</feature>
<protein>
    <submittedName>
        <fullName evidence="3">Uncharacterized protein</fullName>
    </submittedName>
</protein>
<dbReference type="AlphaFoldDB" id="A0A7W3P643"/>
<keyword evidence="2" id="KW-0472">Membrane</keyword>
<evidence type="ECO:0000313" key="4">
    <source>
        <dbReference type="Proteomes" id="UP000523079"/>
    </source>
</evidence>
<feature type="transmembrane region" description="Helical" evidence="2">
    <location>
        <begin position="42"/>
        <end position="63"/>
    </location>
</feature>
<reference evidence="3 4" key="1">
    <citation type="submission" date="2020-07" db="EMBL/GenBank/DDBJ databases">
        <title>Sequencing the genomes of 1000 actinobacteria strains.</title>
        <authorList>
            <person name="Klenk H.-P."/>
        </authorList>
    </citation>
    <scope>NUCLEOTIDE SEQUENCE [LARGE SCALE GENOMIC DNA]</scope>
    <source>
        <strain evidence="3 4">DSM 100723</strain>
    </source>
</reference>
<keyword evidence="4" id="KW-1185">Reference proteome</keyword>
<dbReference type="EMBL" id="JACGWT010000003">
    <property type="protein sequence ID" value="MBA8794562.1"/>
    <property type="molecule type" value="Genomic_DNA"/>
</dbReference>
<name>A0A7W3P643_9ACTN</name>
<feature type="compositionally biased region" description="Low complexity" evidence="1">
    <location>
        <begin position="14"/>
        <end position="28"/>
    </location>
</feature>